<evidence type="ECO:0000256" key="3">
    <source>
        <dbReference type="ARBA" id="ARBA00022801"/>
    </source>
</evidence>
<feature type="domain" description="NlpC/P60" evidence="6">
    <location>
        <begin position="247"/>
        <end position="369"/>
    </location>
</feature>
<evidence type="ECO:0000313" key="7">
    <source>
        <dbReference type="EMBL" id="GIG23568.1"/>
    </source>
</evidence>
<evidence type="ECO:0000259" key="6">
    <source>
        <dbReference type="PROSITE" id="PS51935"/>
    </source>
</evidence>
<dbReference type="EMBL" id="BONK01000021">
    <property type="protein sequence ID" value="GIG23568.1"/>
    <property type="molecule type" value="Genomic_DNA"/>
</dbReference>
<dbReference type="GO" id="GO:0008234">
    <property type="term" value="F:cysteine-type peptidase activity"/>
    <property type="evidence" value="ECO:0007669"/>
    <property type="project" value="UniProtKB-KW"/>
</dbReference>
<organism evidence="7 8">
    <name type="scientific">Cellulomonas chitinilytica</name>
    <dbReference type="NCBI Taxonomy" id="398759"/>
    <lineage>
        <taxon>Bacteria</taxon>
        <taxon>Bacillati</taxon>
        <taxon>Actinomycetota</taxon>
        <taxon>Actinomycetes</taxon>
        <taxon>Micrococcales</taxon>
        <taxon>Cellulomonadaceae</taxon>
        <taxon>Cellulomonas</taxon>
    </lineage>
</organism>
<dbReference type="InterPro" id="IPR038765">
    <property type="entry name" value="Papain-like_cys_pep_sf"/>
</dbReference>
<evidence type="ECO:0000259" key="5">
    <source>
        <dbReference type="PROSITE" id="PS50927"/>
    </source>
</evidence>
<dbReference type="PANTHER" id="PTHR47359">
    <property type="entry name" value="PEPTIDOGLYCAN DL-ENDOPEPTIDASE CWLO"/>
    <property type="match status" value="1"/>
</dbReference>
<dbReference type="CDD" id="cd00028">
    <property type="entry name" value="B_lectin"/>
    <property type="match status" value="2"/>
</dbReference>
<keyword evidence="3" id="KW-0378">Hydrolase</keyword>
<reference evidence="7" key="1">
    <citation type="submission" date="2021-01" db="EMBL/GenBank/DDBJ databases">
        <title>Whole genome shotgun sequence of Cellulomonas chitinilytica NBRC 110799.</title>
        <authorList>
            <person name="Komaki H."/>
            <person name="Tamura T."/>
        </authorList>
    </citation>
    <scope>NUCLEOTIDE SEQUENCE</scope>
    <source>
        <strain evidence="7">NBRC 110799</strain>
    </source>
</reference>
<evidence type="ECO:0000256" key="2">
    <source>
        <dbReference type="ARBA" id="ARBA00022670"/>
    </source>
</evidence>
<feature type="domain" description="Bulb-type lectin" evidence="5">
    <location>
        <begin position="21"/>
        <end position="130"/>
    </location>
</feature>
<dbReference type="PROSITE" id="PS50927">
    <property type="entry name" value="BULB_LECTIN"/>
    <property type="match status" value="2"/>
</dbReference>
<dbReference type="Gene3D" id="2.90.10.10">
    <property type="entry name" value="Bulb-type lectin domain"/>
    <property type="match status" value="4"/>
</dbReference>
<comment type="caution">
    <text evidence="7">The sequence shown here is derived from an EMBL/GenBank/DDBJ whole genome shotgun (WGS) entry which is preliminary data.</text>
</comment>
<dbReference type="SUPFAM" id="SSF51110">
    <property type="entry name" value="alpha-D-mannose-specific plant lectins"/>
    <property type="match status" value="2"/>
</dbReference>
<dbReference type="Gene3D" id="3.90.1720.10">
    <property type="entry name" value="endopeptidase domain like (from Nostoc punctiforme)"/>
    <property type="match status" value="1"/>
</dbReference>
<keyword evidence="4" id="KW-0788">Thiol protease</keyword>
<feature type="domain" description="Bulb-type lectin" evidence="5">
    <location>
        <begin position="134"/>
        <end position="242"/>
    </location>
</feature>
<keyword evidence="2" id="KW-0645">Protease</keyword>
<sequence>MASVFVAGLVTAPPSVALAEPNALHAGERLSSGEQLVSPNGTLRLIMQSDGNLVLYTPTWNVRWQSRTDGNPGAFAQMQADGNFVVYSAAAVPLWHSGTYGSGTVAVYLQDDGNLVTYTAQGVATWQSGSRYFPARIDSVAGLSIGQGLQSPNGAYVALMQSDGNFVVYQGSTATWNSQTAGSGANRLVLQSDGNLVLYTAANAAVWNTRTDGRGASFLQMQDDGNLVLYTAAAQPTWFTAQYTAQKSPAERAVEYAKLQVGKPYVWGAEGEATFDCSGLTKAAWIQGGYTLTHQSQKQYNEGAKYPLSQRQPGDLIFYYESVPSKITHVAIYIGEDRIVHAAGPNSGVKISSYNYTTHIIGQVVRPTG</sequence>
<dbReference type="InterPro" id="IPR001480">
    <property type="entry name" value="Bulb-type_lectin_dom"/>
</dbReference>
<gene>
    <name evidence="7" type="ORF">Cch01nite_42920</name>
</gene>
<keyword evidence="8" id="KW-1185">Reference proteome</keyword>
<evidence type="ECO:0000313" key="8">
    <source>
        <dbReference type="Proteomes" id="UP000632740"/>
    </source>
</evidence>
<dbReference type="InterPro" id="IPR036426">
    <property type="entry name" value="Bulb-type_lectin_dom_sf"/>
</dbReference>
<dbReference type="SMART" id="SM00108">
    <property type="entry name" value="B_lectin"/>
    <property type="match status" value="2"/>
</dbReference>
<comment type="similarity">
    <text evidence="1">Belongs to the peptidase C40 family.</text>
</comment>
<evidence type="ECO:0000256" key="4">
    <source>
        <dbReference type="ARBA" id="ARBA00022807"/>
    </source>
</evidence>
<dbReference type="PROSITE" id="PS51935">
    <property type="entry name" value="NLPC_P60"/>
    <property type="match status" value="1"/>
</dbReference>
<protein>
    <recommendedName>
        <fullName evidence="9">Bulb-type lectin domain-containing protein</fullName>
    </recommendedName>
</protein>
<dbReference type="RefSeq" id="WP_203758574.1">
    <property type="nucleotide sequence ID" value="NZ_BONK01000021.1"/>
</dbReference>
<name>A0A919P5F3_9CELL</name>
<dbReference type="InterPro" id="IPR051794">
    <property type="entry name" value="PG_Endopeptidase_C40"/>
</dbReference>
<dbReference type="PANTHER" id="PTHR47359:SF3">
    <property type="entry name" value="NLP_P60 DOMAIN-CONTAINING PROTEIN-RELATED"/>
    <property type="match status" value="1"/>
</dbReference>
<evidence type="ECO:0000256" key="1">
    <source>
        <dbReference type="ARBA" id="ARBA00007074"/>
    </source>
</evidence>
<dbReference type="Pfam" id="PF00877">
    <property type="entry name" value="NLPC_P60"/>
    <property type="match status" value="1"/>
</dbReference>
<dbReference type="SUPFAM" id="SSF54001">
    <property type="entry name" value="Cysteine proteinases"/>
    <property type="match status" value="1"/>
</dbReference>
<dbReference type="InterPro" id="IPR000064">
    <property type="entry name" value="NLP_P60_dom"/>
</dbReference>
<dbReference type="GO" id="GO:0006508">
    <property type="term" value="P:proteolysis"/>
    <property type="evidence" value="ECO:0007669"/>
    <property type="project" value="UniProtKB-KW"/>
</dbReference>
<evidence type="ECO:0008006" key="9">
    <source>
        <dbReference type="Google" id="ProtNLM"/>
    </source>
</evidence>
<proteinExistence type="inferred from homology"/>
<dbReference type="AlphaFoldDB" id="A0A919P5F3"/>
<accession>A0A919P5F3</accession>
<dbReference type="Proteomes" id="UP000632740">
    <property type="component" value="Unassembled WGS sequence"/>
</dbReference>